<dbReference type="InterPro" id="IPR012337">
    <property type="entry name" value="RNaseH-like_sf"/>
</dbReference>
<keyword evidence="11" id="KW-0934">Plastid</keyword>
<dbReference type="InterPro" id="IPR023211">
    <property type="entry name" value="DNA_pol_palm_dom_sf"/>
</dbReference>
<keyword evidence="4" id="KW-0548">Nucleotidyltransferase</keyword>
<evidence type="ECO:0000256" key="7">
    <source>
        <dbReference type="ARBA" id="ARBA00023125"/>
    </source>
</evidence>
<dbReference type="Gene3D" id="3.30.420.10">
    <property type="entry name" value="Ribonuclease H-like superfamily/Ribonuclease H"/>
    <property type="match status" value="1"/>
</dbReference>
<keyword evidence="11" id="KW-0150">Chloroplast</keyword>
<organism evidence="11">
    <name type="scientific">Oedogonium cardiacum</name>
    <name type="common">Filamentous green alga</name>
    <dbReference type="NCBI Taxonomy" id="55995"/>
    <lineage>
        <taxon>Eukaryota</taxon>
        <taxon>Viridiplantae</taxon>
        <taxon>Chlorophyta</taxon>
        <taxon>core chlorophytes</taxon>
        <taxon>Chlorophyceae</taxon>
        <taxon>OCC clade</taxon>
        <taxon>Oedogoniales</taxon>
        <taxon>Oedogoniaceae</taxon>
        <taxon>Oedogonium</taxon>
    </lineage>
</organism>
<evidence type="ECO:0000256" key="6">
    <source>
        <dbReference type="ARBA" id="ARBA00022932"/>
    </source>
</evidence>
<dbReference type="Gene3D" id="3.90.1600.10">
    <property type="entry name" value="Palm domain of DNA polymerase"/>
    <property type="match status" value="1"/>
</dbReference>
<evidence type="ECO:0000256" key="8">
    <source>
        <dbReference type="ARBA" id="ARBA00049244"/>
    </source>
</evidence>
<dbReference type="InterPro" id="IPR004868">
    <property type="entry name" value="DNA-dir_DNA_pol_B_mt/vir"/>
</dbReference>
<evidence type="ECO:0000256" key="1">
    <source>
        <dbReference type="ARBA" id="ARBA00005755"/>
    </source>
</evidence>
<dbReference type="AlphaFoldDB" id="B3V4R6"/>
<sequence length="538" mass="63807">MIEFYASFDKDKEIEINKEDSEMNKEDIEMNKEDIEIDLDEVNEEERFDVNREMLQTNYFVKRFKNILFPIAASFYTSEGNKNVSKTFSLTSNIFDKKIPSTINILKESQIMMQEFLIELISLAEDLLKKRNPTNSLFYGDDKVIIYMHNLSSFDGFFILQTLLKSRILNYTFNLNKKLKVTSYEGLIYRIKIGNLCFQDSYRVIPMSLNKLSFLLLNKQKKDFDVENINSQKLQHIFKNKEILEKMLEYCLYDSILLYESMILIQKTFWDELKFDITSESTISNTAINFFFSKYYEFPTQYYWHTTTKKDGLSAKLKYDNKRVTVSTHHNAIFYTKPFLDQQLRSAYFGGRTELYKPQTSNGYVFDINSLYAFALMYDMPYGSPIYENEYKNWTTNEFESFFGFLKIIFITPPNYDILPVLPRRYPPPISHNVYCLGIGEGWYFSEEIKLARQKGYKLKILESIKFTPHKGFEKFVRDFFSIRQQYPKGHPLNLLAKLILNSTYGRFGIALTTHKQMKTFNQIKLKEKKNKKININI</sequence>
<evidence type="ECO:0000256" key="4">
    <source>
        <dbReference type="ARBA" id="ARBA00022695"/>
    </source>
</evidence>
<evidence type="ECO:0000259" key="10">
    <source>
        <dbReference type="Pfam" id="PF03175"/>
    </source>
</evidence>
<accession>B3V4R6</accession>
<dbReference type="RefSeq" id="YP_002000420.1">
    <property type="nucleotide sequence ID" value="NC_011031.1"/>
</dbReference>
<feature type="coiled-coil region" evidence="9">
    <location>
        <begin position="18"/>
        <end position="45"/>
    </location>
</feature>
<dbReference type="SUPFAM" id="SSF53098">
    <property type="entry name" value="Ribonuclease H-like"/>
    <property type="match status" value="1"/>
</dbReference>
<dbReference type="PANTHER" id="PTHR33568">
    <property type="entry name" value="DNA POLYMERASE"/>
    <property type="match status" value="1"/>
</dbReference>
<dbReference type="SUPFAM" id="SSF56672">
    <property type="entry name" value="DNA/RNA polymerases"/>
    <property type="match status" value="1"/>
</dbReference>
<dbReference type="Gene3D" id="1.10.287.690">
    <property type="entry name" value="Helix hairpin bin"/>
    <property type="match status" value="1"/>
</dbReference>
<dbReference type="EMBL" id="EU677193">
    <property type="protein sequence ID" value="ACC97262.1"/>
    <property type="molecule type" value="Genomic_DNA"/>
</dbReference>
<geneLocation type="chloroplast" evidence="11"/>
<comment type="similarity">
    <text evidence="1">Belongs to the DNA polymerase type-B family.</text>
</comment>
<keyword evidence="7" id="KW-0238">DNA-binding</keyword>
<dbReference type="RefSeq" id="YP_002000457.1">
    <property type="nucleotide sequence ID" value="NC_011031.1"/>
</dbReference>
<evidence type="ECO:0000313" key="11">
    <source>
        <dbReference type="EMBL" id="ACC97262.1"/>
    </source>
</evidence>
<evidence type="ECO:0000256" key="3">
    <source>
        <dbReference type="ARBA" id="ARBA00022679"/>
    </source>
</evidence>
<reference evidence="11" key="2">
    <citation type="submission" date="2008-04" db="EMBL/GenBank/DDBJ databases">
        <authorList>
            <consortium name="US DOE Joint Genome Institute"/>
            <person name="Lucas S."/>
            <person name="Copeland A."/>
            <person name="Lapidus A."/>
            <person name="Glavina del Rio T."/>
            <person name="Pitluck S."/>
            <person name="Sun H."/>
            <person name="Schmutz J."/>
            <person name="Larimer F."/>
            <person name="Land M."/>
            <person name="Hauser L."/>
            <person name="Kyrpides N."/>
            <person name="Anderson I."/>
            <person name="Herlemann D.P.R."/>
            <person name="Geissinger O."/>
            <person name="Ikeda-Ohtsubo W."/>
            <person name="Kunin V."/>
            <person name="Humgenholtz P."/>
            <person name="Brune A."/>
            <person name="Richardson P."/>
        </authorList>
    </citation>
    <scope>NUCLEOTIDE SEQUENCE</scope>
    <source>
        <strain evidence="11">SAG 575-1b</strain>
    </source>
</reference>
<dbReference type="EC" id="2.7.7.7" evidence="2"/>
<dbReference type="PANTHER" id="PTHR33568:SF3">
    <property type="entry name" value="DNA-DIRECTED DNA POLYMERASE"/>
    <property type="match status" value="1"/>
</dbReference>
<dbReference type="GO" id="GO:0006260">
    <property type="term" value="P:DNA replication"/>
    <property type="evidence" value="ECO:0007669"/>
    <property type="project" value="UniProtKB-KW"/>
</dbReference>
<proteinExistence type="inferred from homology"/>
<dbReference type="GO" id="GO:0003887">
    <property type="term" value="F:DNA-directed DNA polymerase activity"/>
    <property type="evidence" value="ECO:0007669"/>
    <property type="project" value="UniProtKB-KW"/>
</dbReference>
<dbReference type="InterPro" id="IPR043502">
    <property type="entry name" value="DNA/RNA_pol_sf"/>
</dbReference>
<dbReference type="GeneID" id="6440062"/>
<keyword evidence="6" id="KW-0239">DNA-directed DNA polymerase</keyword>
<keyword evidence="9" id="KW-0175">Coiled coil</keyword>
<comment type="catalytic activity">
    <reaction evidence="8">
        <text>DNA(n) + a 2'-deoxyribonucleoside 5'-triphosphate = DNA(n+1) + diphosphate</text>
        <dbReference type="Rhea" id="RHEA:22508"/>
        <dbReference type="Rhea" id="RHEA-COMP:17339"/>
        <dbReference type="Rhea" id="RHEA-COMP:17340"/>
        <dbReference type="ChEBI" id="CHEBI:33019"/>
        <dbReference type="ChEBI" id="CHEBI:61560"/>
        <dbReference type="ChEBI" id="CHEBI:173112"/>
        <dbReference type="EC" id="2.7.7.7"/>
    </reaction>
</comment>
<protein>
    <recommendedName>
        <fullName evidence="2">DNA-directed DNA polymerase</fullName>
        <ecNumber evidence="2">2.7.7.7</ecNumber>
    </recommendedName>
</protein>
<feature type="domain" description="DNA-directed DNA polymerase family B mitochondria/virus" evidence="10">
    <location>
        <begin position="140"/>
        <end position="534"/>
    </location>
</feature>
<evidence type="ECO:0000256" key="9">
    <source>
        <dbReference type="SAM" id="Coils"/>
    </source>
</evidence>
<dbReference type="InterPro" id="IPR036397">
    <property type="entry name" value="RNaseH_sf"/>
</dbReference>
<dbReference type="EMBL" id="EU677193">
    <property type="protein sequence ID" value="ACC97293.1"/>
    <property type="molecule type" value="Genomic_DNA"/>
</dbReference>
<name>B3V4R6_OEDCA</name>
<dbReference type="GO" id="GO:0003677">
    <property type="term" value="F:DNA binding"/>
    <property type="evidence" value="ECO:0007669"/>
    <property type="project" value="UniProtKB-KW"/>
</dbReference>
<gene>
    <name evidence="11" type="primary">dpoB</name>
</gene>
<reference evidence="11" key="1">
    <citation type="journal article" date="2008" name="BMC Genomics">
        <title>Chloroplast DNA sequence of the green alga Oedogonium cardiacum (Chlorophyceae): unique genome architecture, derived characters shared with the Chaetophorales and novel genes acquired through horizontal transfer.</title>
        <authorList>
            <person name="Brouard J.S."/>
            <person name="Otis C."/>
            <person name="Lemieux C."/>
            <person name="Turmel M."/>
        </authorList>
    </citation>
    <scope>NUCLEOTIDE SEQUENCE [LARGE SCALE GENOMIC DNA]</scope>
    <source>
        <strain evidence="11">SAG 575-1b</strain>
    </source>
</reference>
<evidence type="ECO:0000256" key="5">
    <source>
        <dbReference type="ARBA" id="ARBA00022705"/>
    </source>
</evidence>
<dbReference type="GeneID" id="6440055"/>
<keyword evidence="5" id="KW-0235">DNA replication</keyword>
<evidence type="ECO:0000256" key="2">
    <source>
        <dbReference type="ARBA" id="ARBA00012417"/>
    </source>
</evidence>
<dbReference type="Pfam" id="PF03175">
    <property type="entry name" value="DNA_pol_B_2"/>
    <property type="match status" value="1"/>
</dbReference>
<dbReference type="GO" id="GO:0000166">
    <property type="term" value="F:nucleotide binding"/>
    <property type="evidence" value="ECO:0007669"/>
    <property type="project" value="InterPro"/>
</dbReference>
<keyword evidence="3" id="KW-0808">Transferase</keyword>